<gene>
    <name evidence="2" type="ORF">A4A49_13875</name>
</gene>
<proteinExistence type="predicted"/>
<reference evidence="2" key="1">
    <citation type="submission" date="2016-11" db="EMBL/GenBank/DDBJ databases">
        <title>The genome of Nicotiana attenuata.</title>
        <authorList>
            <person name="Xu S."/>
            <person name="Brockmoeller T."/>
            <person name="Gaquerel E."/>
            <person name="Navarro A."/>
            <person name="Kuhl H."/>
            <person name="Gase K."/>
            <person name="Ling Z."/>
            <person name="Zhou W."/>
            <person name="Kreitzer C."/>
            <person name="Stanke M."/>
            <person name="Tang H."/>
            <person name="Lyons E."/>
            <person name="Pandey P."/>
            <person name="Pandey S.P."/>
            <person name="Timmermann B."/>
            <person name="Baldwin I.T."/>
        </authorList>
    </citation>
    <scope>NUCLEOTIDE SEQUENCE [LARGE SCALE GENOMIC DNA]</scope>
    <source>
        <strain evidence="2">UT</strain>
    </source>
</reference>
<organism evidence="2 3">
    <name type="scientific">Nicotiana attenuata</name>
    <name type="common">Coyote tobacco</name>
    <dbReference type="NCBI Taxonomy" id="49451"/>
    <lineage>
        <taxon>Eukaryota</taxon>
        <taxon>Viridiplantae</taxon>
        <taxon>Streptophyta</taxon>
        <taxon>Embryophyta</taxon>
        <taxon>Tracheophyta</taxon>
        <taxon>Spermatophyta</taxon>
        <taxon>Magnoliopsida</taxon>
        <taxon>eudicotyledons</taxon>
        <taxon>Gunneridae</taxon>
        <taxon>Pentapetalae</taxon>
        <taxon>asterids</taxon>
        <taxon>lamiids</taxon>
        <taxon>Solanales</taxon>
        <taxon>Solanaceae</taxon>
        <taxon>Nicotianoideae</taxon>
        <taxon>Nicotianeae</taxon>
        <taxon>Nicotiana</taxon>
    </lineage>
</organism>
<evidence type="ECO:0000313" key="3">
    <source>
        <dbReference type="Proteomes" id="UP000187609"/>
    </source>
</evidence>
<dbReference type="Proteomes" id="UP000187609">
    <property type="component" value="Unassembled WGS sequence"/>
</dbReference>
<name>A0A1J6J174_NICAT</name>
<dbReference type="OrthoDB" id="10371906at2759"/>
<feature type="coiled-coil region" evidence="1">
    <location>
        <begin position="103"/>
        <end position="130"/>
    </location>
</feature>
<keyword evidence="3" id="KW-1185">Reference proteome</keyword>
<dbReference type="Gramene" id="OIT01057">
    <property type="protein sequence ID" value="OIT01057"/>
    <property type="gene ID" value="A4A49_13875"/>
</dbReference>
<dbReference type="EMBL" id="MJEQ01037189">
    <property type="protein sequence ID" value="OIT01057.1"/>
    <property type="molecule type" value="Genomic_DNA"/>
</dbReference>
<dbReference type="AlphaFoldDB" id="A0A1J6J174"/>
<keyword evidence="1" id="KW-0175">Coiled coil</keyword>
<protein>
    <submittedName>
        <fullName evidence="2">Uncharacterized protein</fullName>
    </submittedName>
</protein>
<evidence type="ECO:0000313" key="2">
    <source>
        <dbReference type="EMBL" id="OIT01057.1"/>
    </source>
</evidence>
<evidence type="ECO:0000256" key="1">
    <source>
        <dbReference type="SAM" id="Coils"/>
    </source>
</evidence>
<sequence length="147" mass="17487">MFRKVLFCIDAVVEIISKPLVFGLRKGEDMNPKFEEMLVKAGQRLHFGNTPLPKENAIQYTGEAFVCVTMVGTAIVYQWSRSRERQDKELLEYLKQERWRKEQEFFKERKQKLVEENQKLHQELTMLEEKYLMLRRGVQSEAVDGEK</sequence>
<dbReference type="KEGG" id="nau:109230568"/>
<accession>A0A1J6J174</accession>
<comment type="caution">
    <text evidence="2">The sequence shown here is derived from an EMBL/GenBank/DDBJ whole genome shotgun (WGS) entry which is preliminary data.</text>
</comment>